<dbReference type="OrthoDB" id="660550at2759"/>
<evidence type="ECO:0000256" key="7">
    <source>
        <dbReference type="ARBA" id="ARBA00022801"/>
    </source>
</evidence>
<comment type="subcellular location">
    <subcellularLocation>
        <location evidence="1">Cell membrane</location>
    </subcellularLocation>
</comment>
<dbReference type="Pfam" id="PF00026">
    <property type="entry name" value="Asp"/>
    <property type="match status" value="1"/>
</dbReference>
<sequence length="525" mass="56486">MRPVVLLAHVALWASSTHAFYPYEPEWHKEAESEKRVASSADNRRNLGETGVRFDVKQRNVESTRPLSERVAAQIDRLATKYAGRHLPKAPVDKAFVRRDNEYNVMEANEPDGELSAGIDQDGTDYSYFVEVGIGSKQKKLYMLVDTGAGSSWVMGSDCTSDACGLHTTFGSDDSTTLEKSSEPFSIAYGSGKVSGSLAKDTFHLAGMSFDYQFGLTTTTSDQFTSFAFDGILGFSLNTGANQNFLGAVADSHELDQNIFCIALNRAEDGENNGEIRFGSINKDKFTGDITYTSLEDGDDWAIELGDMGYDGSKANVGGVPSYIDTGTSFIFGPSDSVTSLHSLIPGAESSDNKTWTVPCDSNKNLTITFSGASYQISPKDWISPKSKSGTCTSNIYGHEVVQGAWLLGDTFLKNVYAVFDKDKRRIGFANNAVTDASESESEEATKTASSYADSTHSTHVSALPDTTATADMGLGKESLATDTATAVSSKATSSTKDSSATSRATTPAYFTFIFCTITLFALLA</sequence>
<feature type="signal peptide" evidence="14">
    <location>
        <begin position="1"/>
        <end position="19"/>
    </location>
</feature>
<dbReference type="InterPro" id="IPR033121">
    <property type="entry name" value="PEPTIDASE_A1"/>
</dbReference>
<evidence type="ECO:0000256" key="14">
    <source>
        <dbReference type="SAM" id="SignalP"/>
    </source>
</evidence>
<organism evidence="16 17">
    <name type="scientific">Thelonectria olida</name>
    <dbReference type="NCBI Taxonomy" id="1576542"/>
    <lineage>
        <taxon>Eukaryota</taxon>
        <taxon>Fungi</taxon>
        <taxon>Dikarya</taxon>
        <taxon>Ascomycota</taxon>
        <taxon>Pezizomycotina</taxon>
        <taxon>Sordariomycetes</taxon>
        <taxon>Hypocreomycetidae</taxon>
        <taxon>Hypocreales</taxon>
        <taxon>Nectriaceae</taxon>
        <taxon>Thelonectria</taxon>
    </lineage>
</organism>
<dbReference type="PANTHER" id="PTHR47966">
    <property type="entry name" value="BETA-SITE APP-CLEAVING ENZYME, ISOFORM A-RELATED"/>
    <property type="match status" value="1"/>
</dbReference>
<dbReference type="FunFam" id="2.40.70.10:FF:000085">
    <property type="entry name" value="Aspartic-type endopeptidase (CtsD), putative"/>
    <property type="match status" value="1"/>
</dbReference>
<dbReference type="GO" id="GO:0006508">
    <property type="term" value="P:proteolysis"/>
    <property type="evidence" value="ECO:0007669"/>
    <property type="project" value="UniProtKB-KW"/>
</dbReference>
<dbReference type="PROSITE" id="PS51767">
    <property type="entry name" value="PEPTIDASE_A1"/>
    <property type="match status" value="1"/>
</dbReference>
<dbReference type="GO" id="GO:0004190">
    <property type="term" value="F:aspartic-type endopeptidase activity"/>
    <property type="evidence" value="ECO:0007669"/>
    <property type="project" value="UniProtKB-KW"/>
</dbReference>
<dbReference type="AlphaFoldDB" id="A0A9P9AUK0"/>
<dbReference type="SUPFAM" id="SSF50630">
    <property type="entry name" value="Acid proteases"/>
    <property type="match status" value="1"/>
</dbReference>
<keyword evidence="4" id="KW-0645">Protease</keyword>
<evidence type="ECO:0000256" key="1">
    <source>
        <dbReference type="ARBA" id="ARBA00004236"/>
    </source>
</evidence>
<keyword evidence="9" id="KW-0325">Glycoprotein</keyword>
<keyword evidence="5 14" id="KW-0732">Signal</keyword>
<keyword evidence="6" id="KW-0064">Aspartyl protease</keyword>
<dbReference type="InterPro" id="IPR034164">
    <property type="entry name" value="Pepsin-like_dom"/>
</dbReference>
<proteinExistence type="inferred from homology"/>
<dbReference type="PRINTS" id="PR00792">
    <property type="entry name" value="PEPSIN"/>
</dbReference>
<keyword evidence="12" id="KW-1015">Disulfide bond</keyword>
<feature type="domain" description="Peptidase A1" evidence="15">
    <location>
        <begin position="128"/>
        <end position="430"/>
    </location>
</feature>
<keyword evidence="3" id="KW-1003">Cell membrane</keyword>
<feature type="active site" evidence="11">
    <location>
        <position position="146"/>
    </location>
</feature>
<comment type="caution">
    <text evidence="16">The sequence shown here is derived from an EMBL/GenBank/DDBJ whole genome shotgun (WGS) entry which is preliminary data.</text>
</comment>
<evidence type="ECO:0000313" key="16">
    <source>
        <dbReference type="EMBL" id="KAH6897427.1"/>
    </source>
</evidence>
<comment type="similarity">
    <text evidence="2">Belongs to the peptidase A1 family.</text>
</comment>
<accession>A0A9P9AUK0</accession>
<dbReference type="InterPro" id="IPR001461">
    <property type="entry name" value="Aspartic_peptidase_A1"/>
</dbReference>
<dbReference type="Gene3D" id="2.40.70.10">
    <property type="entry name" value="Acid Proteases"/>
    <property type="match status" value="2"/>
</dbReference>
<evidence type="ECO:0000256" key="8">
    <source>
        <dbReference type="ARBA" id="ARBA00023136"/>
    </source>
</evidence>
<dbReference type="EMBL" id="JAGPYM010000003">
    <property type="protein sequence ID" value="KAH6897427.1"/>
    <property type="molecule type" value="Genomic_DNA"/>
</dbReference>
<protein>
    <submittedName>
        <fullName evidence="16">Aspartic peptidase domain-containing protein</fullName>
    </submittedName>
</protein>
<evidence type="ECO:0000256" key="11">
    <source>
        <dbReference type="PIRSR" id="PIRSR601461-1"/>
    </source>
</evidence>
<evidence type="ECO:0000313" key="17">
    <source>
        <dbReference type="Proteomes" id="UP000777438"/>
    </source>
</evidence>
<dbReference type="GO" id="GO:0005886">
    <property type="term" value="C:plasma membrane"/>
    <property type="evidence" value="ECO:0007669"/>
    <property type="project" value="UniProtKB-SubCell"/>
</dbReference>
<evidence type="ECO:0000256" key="2">
    <source>
        <dbReference type="ARBA" id="ARBA00007447"/>
    </source>
</evidence>
<evidence type="ECO:0000256" key="3">
    <source>
        <dbReference type="ARBA" id="ARBA00022475"/>
    </source>
</evidence>
<evidence type="ECO:0000259" key="15">
    <source>
        <dbReference type="PROSITE" id="PS51767"/>
    </source>
</evidence>
<evidence type="ECO:0000256" key="5">
    <source>
        <dbReference type="ARBA" id="ARBA00022729"/>
    </source>
</evidence>
<reference evidence="16 17" key="1">
    <citation type="journal article" date="2021" name="Nat. Commun.">
        <title>Genetic determinants of endophytism in the Arabidopsis root mycobiome.</title>
        <authorList>
            <person name="Mesny F."/>
            <person name="Miyauchi S."/>
            <person name="Thiergart T."/>
            <person name="Pickel B."/>
            <person name="Atanasova L."/>
            <person name="Karlsson M."/>
            <person name="Huettel B."/>
            <person name="Barry K.W."/>
            <person name="Haridas S."/>
            <person name="Chen C."/>
            <person name="Bauer D."/>
            <person name="Andreopoulos W."/>
            <person name="Pangilinan J."/>
            <person name="LaButti K."/>
            <person name="Riley R."/>
            <person name="Lipzen A."/>
            <person name="Clum A."/>
            <person name="Drula E."/>
            <person name="Henrissat B."/>
            <person name="Kohler A."/>
            <person name="Grigoriev I.V."/>
            <person name="Martin F.M."/>
            <person name="Hacquard S."/>
        </authorList>
    </citation>
    <scope>NUCLEOTIDE SEQUENCE [LARGE SCALE GENOMIC DNA]</scope>
    <source>
        <strain evidence="16 17">MPI-CAGE-CH-0241</strain>
    </source>
</reference>
<evidence type="ECO:0000256" key="12">
    <source>
        <dbReference type="PIRSR" id="PIRSR601461-2"/>
    </source>
</evidence>
<name>A0A9P9AUK0_9HYPO</name>
<dbReference type="InterPro" id="IPR021109">
    <property type="entry name" value="Peptidase_aspartic_dom_sf"/>
</dbReference>
<feature type="chain" id="PRO_5040244978" evidence="14">
    <location>
        <begin position="20"/>
        <end position="525"/>
    </location>
</feature>
<evidence type="ECO:0000256" key="6">
    <source>
        <dbReference type="ARBA" id="ARBA00022750"/>
    </source>
</evidence>
<dbReference type="FunFam" id="2.40.70.10:FF:000060">
    <property type="entry name" value="Aspartic-type endopeptidase ctsD"/>
    <property type="match status" value="1"/>
</dbReference>
<keyword evidence="8" id="KW-0472">Membrane</keyword>
<evidence type="ECO:0000256" key="13">
    <source>
        <dbReference type="SAM" id="MobiDB-lite"/>
    </source>
</evidence>
<evidence type="ECO:0000256" key="4">
    <source>
        <dbReference type="ARBA" id="ARBA00022670"/>
    </source>
</evidence>
<evidence type="ECO:0000256" key="9">
    <source>
        <dbReference type="ARBA" id="ARBA00023180"/>
    </source>
</evidence>
<keyword evidence="7" id="KW-0378">Hydrolase</keyword>
<dbReference type="Proteomes" id="UP000777438">
    <property type="component" value="Unassembled WGS sequence"/>
</dbReference>
<feature type="region of interest" description="Disordered" evidence="13">
    <location>
        <begin position="434"/>
        <end position="459"/>
    </location>
</feature>
<keyword evidence="17" id="KW-1185">Reference proteome</keyword>
<keyword evidence="10" id="KW-0449">Lipoprotein</keyword>
<gene>
    <name evidence="16" type="ORF">B0T10DRAFT_584159</name>
</gene>
<dbReference type="CDD" id="cd05471">
    <property type="entry name" value="pepsin_like"/>
    <property type="match status" value="1"/>
</dbReference>
<dbReference type="PANTHER" id="PTHR47966:SF75">
    <property type="entry name" value="ENDOPEPTIDASE (CTSD), PUTATIVE (AFU_ORTHOLOGUE AFUA_4G07040)-RELATED"/>
    <property type="match status" value="1"/>
</dbReference>
<evidence type="ECO:0000256" key="10">
    <source>
        <dbReference type="ARBA" id="ARBA00023288"/>
    </source>
</evidence>
<feature type="disulfide bond" evidence="12">
    <location>
        <begin position="360"/>
        <end position="392"/>
    </location>
</feature>
<feature type="disulfide bond" evidence="12">
    <location>
        <begin position="159"/>
        <end position="164"/>
    </location>
</feature>
<feature type="active site" evidence="11">
    <location>
        <position position="325"/>
    </location>
</feature>